<keyword evidence="7" id="KW-1185">Reference proteome</keyword>
<feature type="transmembrane region" description="Helical" evidence="5">
    <location>
        <begin position="52"/>
        <end position="73"/>
    </location>
</feature>
<accession>A0A1H3E804</accession>
<evidence type="ECO:0000256" key="5">
    <source>
        <dbReference type="SAM" id="Phobius"/>
    </source>
</evidence>
<feature type="transmembrane region" description="Helical" evidence="5">
    <location>
        <begin position="14"/>
        <end position="32"/>
    </location>
</feature>
<comment type="subcellular location">
    <subcellularLocation>
        <location evidence="1">Membrane</location>
        <topology evidence="1">Multi-pass membrane protein</topology>
    </subcellularLocation>
</comment>
<evidence type="ECO:0000256" key="4">
    <source>
        <dbReference type="ARBA" id="ARBA00023136"/>
    </source>
</evidence>
<dbReference type="OrthoDB" id="333702at2157"/>
<feature type="transmembrane region" description="Helical" evidence="5">
    <location>
        <begin position="110"/>
        <end position="128"/>
    </location>
</feature>
<dbReference type="STRING" id="660517.SAMN04487946_102102"/>
<feature type="transmembrane region" description="Helical" evidence="5">
    <location>
        <begin position="79"/>
        <end position="98"/>
    </location>
</feature>
<evidence type="ECO:0000313" key="6">
    <source>
        <dbReference type="EMBL" id="SDX74785.1"/>
    </source>
</evidence>
<keyword evidence="2 5" id="KW-0812">Transmembrane</keyword>
<evidence type="ECO:0000256" key="2">
    <source>
        <dbReference type="ARBA" id="ARBA00022692"/>
    </source>
</evidence>
<dbReference type="Proteomes" id="UP000199170">
    <property type="component" value="Unassembled WGS sequence"/>
</dbReference>
<dbReference type="AlphaFoldDB" id="A0A1H3E804"/>
<evidence type="ECO:0000256" key="1">
    <source>
        <dbReference type="ARBA" id="ARBA00004141"/>
    </source>
</evidence>
<name>A0A1H3E804_9EURY</name>
<organism evidence="6 7">
    <name type="scientific">Halobellus clavatus</name>
    <dbReference type="NCBI Taxonomy" id="660517"/>
    <lineage>
        <taxon>Archaea</taxon>
        <taxon>Methanobacteriati</taxon>
        <taxon>Methanobacteriota</taxon>
        <taxon>Stenosarchaea group</taxon>
        <taxon>Halobacteria</taxon>
        <taxon>Halobacteriales</taxon>
        <taxon>Haloferacaceae</taxon>
        <taxon>Halobellus</taxon>
    </lineage>
</organism>
<gene>
    <name evidence="6" type="ORF">SAMN04487946_102102</name>
</gene>
<evidence type="ECO:0000256" key="3">
    <source>
        <dbReference type="ARBA" id="ARBA00022989"/>
    </source>
</evidence>
<dbReference type="InterPro" id="IPR032808">
    <property type="entry name" value="DoxX"/>
</dbReference>
<evidence type="ECO:0000313" key="7">
    <source>
        <dbReference type="Proteomes" id="UP000199170"/>
    </source>
</evidence>
<sequence length="133" mass="14848">MSDDDADSRRPPSFLGRLLYGGTLFYMSVDGFRNNEKRVEIARDSGVPAPELLVPFATGMLLVATLLLTLWVWPLVAAGLILVFFFSTTPVIHSFWEFEGKDRANQKINFLKNIALIGAAVTFLVEALRARED</sequence>
<keyword evidence="4 5" id="KW-0472">Membrane</keyword>
<keyword evidence="3 5" id="KW-1133">Transmembrane helix</keyword>
<dbReference type="RefSeq" id="WP_089765487.1">
    <property type="nucleotide sequence ID" value="NZ_FNPB01000002.1"/>
</dbReference>
<dbReference type="Pfam" id="PF07681">
    <property type="entry name" value="DoxX"/>
    <property type="match status" value="1"/>
</dbReference>
<reference evidence="7" key="1">
    <citation type="submission" date="2016-10" db="EMBL/GenBank/DDBJ databases">
        <authorList>
            <person name="Varghese N."/>
            <person name="Submissions S."/>
        </authorList>
    </citation>
    <scope>NUCLEOTIDE SEQUENCE [LARGE SCALE GENOMIC DNA]</scope>
    <source>
        <strain evidence="7">CGMCC 1.10118</strain>
    </source>
</reference>
<dbReference type="EMBL" id="FNPB01000002">
    <property type="protein sequence ID" value="SDX74785.1"/>
    <property type="molecule type" value="Genomic_DNA"/>
</dbReference>
<proteinExistence type="predicted"/>
<protein>
    <submittedName>
        <fullName evidence="6">DoxX protein</fullName>
    </submittedName>
</protein>